<gene>
    <name evidence="1" type="ORF">FW778_11795</name>
</gene>
<proteinExistence type="predicted"/>
<evidence type="ECO:0000313" key="1">
    <source>
        <dbReference type="EMBL" id="KAA9039494.1"/>
    </source>
</evidence>
<organism evidence="1 2">
    <name type="scientific">Ginsengibacter hankyongi</name>
    <dbReference type="NCBI Taxonomy" id="2607284"/>
    <lineage>
        <taxon>Bacteria</taxon>
        <taxon>Pseudomonadati</taxon>
        <taxon>Bacteroidota</taxon>
        <taxon>Chitinophagia</taxon>
        <taxon>Chitinophagales</taxon>
        <taxon>Chitinophagaceae</taxon>
        <taxon>Ginsengibacter</taxon>
    </lineage>
</organism>
<dbReference type="SUPFAM" id="SSF48576">
    <property type="entry name" value="Terpenoid synthases"/>
    <property type="match status" value="1"/>
</dbReference>
<evidence type="ECO:0000313" key="2">
    <source>
        <dbReference type="Proteomes" id="UP000326903"/>
    </source>
</evidence>
<accession>A0A5J5IHA8</accession>
<protein>
    <recommendedName>
        <fullName evidence="3">Squalene/phytoene synthase</fullName>
    </recommendedName>
</protein>
<name>A0A5J5IHA8_9BACT</name>
<reference evidence="1 2" key="1">
    <citation type="submission" date="2019-09" db="EMBL/GenBank/DDBJ databases">
        <title>Draft genome sequence of Ginsengibacter sp. BR5-29.</title>
        <authorList>
            <person name="Im W.-T."/>
        </authorList>
    </citation>
    <scope>NUCLEOTIDE SEQUENCE [LARGE SCALE GENOMIC DNA]</scope>
    <source>
        <strain evidence="1 2">BR5-29</strain>
    </source>
</reference>
<comment type="caution">
    <text evidence="1">The sequence shown here is derived from an EMBL/GenBank/DDBJ whole genome shotgun (WGS) entry which is preliminary data.</text>
</comment>
<sequence>MMDLAEHAKKMRLIVYKHMLNTRGWKYKAFLRYLRFFKYISFAKRRGEFLESYYTLMRYLDDIVDGDAPLPKDYANGVDYIIDKIKFSKKPVDPIDEVDYLMLHCFNVANSFGEDFTSETEDILNSLLFDAHRKDKWIVFPEKELQSHFHLMDIRGTIKATLKIFKEDPDKYHFLEPLGTASRYQYDLEDFEDDIKAGYVNISAEDCSLFGISPDELYDKDSEAVKEWLRYHAQKGLDLLEEHHCLLPQAKFSWLARATFPLVYELPAKKCFQKILAEIKISGIKNNACIQPVME</sequence>
<dbReference type="RefSeq" id="WP_150414905.1">
    <property type="nucleotide sequence ID" value="NZ_VYQF01000002.1"/>
</dbReference>
<dbReference type="Gene3D" id="1.10.600.10">
    <property type="entry name" value="Farnesyl Diphosphate Synthase"/>
    <property type="match status" value="1"/>
</dbReference>
<dbReference type="Proteomes" id="UP000326903">
    <property type="component" value="Unassembled WGS sequence"/>
</dbReference>
<dbReference type="EMBL" id="VYQF01000002">
    <property type="protein sequence ID" value="KAA9039494.1"/>
    <property type="molecule type" value="Genomic_DNA"/>
</dbReference>
<dbReference type="InterPro" id="IPR008949">
    <property type="entry name" value="Isoprenoid_synthase_dom_sf"/>
</dbReference>
<dbReference type="AlphaFoldDB" id="A0A5J5IHA8"/>
<keyword evidence="2" id="KW-1185">Reference proteome</keyword>
<evidence type="ECO:0008006" key="3">
    <source>
        <dbReference type="Google" id="ProtNLM"/>
    </source>
</evidence>